<evidence type="ECO:0000256" key="3">
    <source>
        <dbReference type="ARBA" id="ARBA00023125"/>
    </source>
</evidence>
<dbReference type="Gene3D" id="2.40.50.1020">
    <property type="entry name" value="LytTr DNA-binding domain"/>
    <property type="match status" value="1"/>
</dbReference>
<dbReference type="STRING" id="679200.HMPREF9333_01529"/>
<name>G5GIY9_9FIRM</name>
<dbReference type="GO" id="GO:0000156">
    <property type="term" value="F:phosphorelay response regulator activity"/>
    <property type="evidence" value="ECO:0007669"/>
    <property type="project" value="InterPro"/>
</dbReference>
<keyword evidence="1" id="KW-0963">Cytoplasm</keyword>
<dbReference type="PANTHER" id="PTHR37299:SF2">
    <property type="entry name" value="HTH LYTTR-TYPE DOMAIN-CONTAINING PROTEIN"/>
    <property type="match status" value="1"/>
</dbReference>
<keyword evidence="2" id="KW-0805">Transcription regulation</keyword>
<keyword evidence="3" id="KW-0238">DNA-binding</keyword>
<dbReference type="PATRIC" id="fig|679200.3.peg.1617"/>
<keyword evidence="7" id="KW-1185">Reference proteome</keyword>
<dbReference type="SMART" id="SM00850">
    <property type="entry name" value="LytTR"/>
    <property type="match status" value="1"/>
</dbReference>
<dbReference type="PROSITE" id="PS50930">
    <property type="entry name" value="HTH_LYTTR"/>
    <property type="match status" value="1"/>
</dbReference>
<sequence>MKIELKLDSSCKEPEVILICSKITQDIKALIRKISQETPRMLVGFKDDFVEILDEDDIVHIFTDSGKVIAATKQGKYVIRLRLYELEERLDKSSFVRISNSEIINLKKVKGFDLSFSGIICVMLTNGATTYVSRRYVAKIKQVLGI</sequence>
<evidence type="ECO:0000313" key="6">
    <source>
        <dbReference type="EMBL" id="EHI55393.1"/>
    </source>
</evidence>
<proteinExistence type="predicted"/>
<feature type="domain" description="HTH LytTR-type" evidence="5">
    <location>
        <begin position="42"/>
        <end position="146"/>
    </location>
</feature>
<dbReference type="RefSeq" id="WP_005541223.1">
    <property type="nucleotide sequence ID" value="NZ_JH378833.1"/>
</dbReference>
<keyword evidence="4" id="KW-0804">Transcription</keyword>
<dbReference type="EMBL" id="ACZL01000023">
    <property type="protein sequence ID" value="EHI55393.1"/>
    <property type="molecule type" value="Genomic_DNA"/>
</dbReference>
<dbReference type="OrthoDB" id="3186525at2"/>
<dbReference type="Pfam" id="PF04397">
    <property type="entry name" value="LytTR"/>
    <property type="match status" value="1"/>
</dbReference>
<dbReference type="HOGENOM" id="CLU_106729_4_0_9"/>
<evidence type="ECO:0000313" key="7">
    <source>
        <dbReference type="Proteomes" id="UP000003011"/>
    </source>
</evidence>
<accession>G5GIY9</accession>
<dbReference type="GO" id="GO:0003677">
    <property type="term" value="F:DNA binding"/>
    <property type="evidence" value="ECO:0007669"/>
    <property type="project" value="UniProtKB-KW"/>
</dbReference>
<organism evidence="6 7">
    <name type="scientific">Johnsonella ignava ATCC 51276</name>
    <dbReference type="NCBI Taxonomy" id="679200"/>
    <lineage>
        <taxon>Bacteria</taxon>
        <taxon>Bacillati</taxon>
        <taxon>Bacillota</taxon>
        <taxon>Clostridia</taxon>
        <taxon>Lachnospirales</taxon>
        <taxon>Lachnospiraceae</taxon>
        <taxon>Johnsonella</taxon>
    </lineage>
</organism>
<dbReference type="InterPro" id="IPR007492">
    <property type="entry name" value="LytTR_DNA-bd_dom"/>
</dbReference>
<gene>
    <name evidence="6" type="ORF">HMPREF9333_01529</name>
</gene>
<evidence type="ECO:0000259" key="5">
    <source>
        <dbReference type="PROSITE" id="PS50930"/>
    </source>
</evidence>
<evidence type="ECO:0000256" key="1">
    <source>
        <dbReference type="ARBA" id="ARBA00022490"/>
    </source>
</evidence>
<evidence type="ECO:0000256" key="2">
    <source>
        <dbReference type="ARBA" id="ARBA00023015"/>
    </source>
</evidence>
<dbReference type="eggNOG" id="COG3279">
    <property type="taxonomic scope" value="Bacteria"/>
</dbReference>
<dbReference type="Proteomes" id="UP000003011">
    <property type="component" value="Unassembled WGS sequence"/>
</dbReference>
<dbReference type="InterPro" id="IPR046947">
    <property type="entry name" value="LytR-like"/>
</dbReference>
<evidence type="ECO:0000256" key="4">
    <source>
        <dbReference type="ARBA" id="ARBA00023163"/>
    </source>
</evidence>
<protein>
    <recommendedName>
        <fullName evidence="5">HTH LytTR-type domain-containing protein</fullName>
    </recommendedName>
</protein>
<dbReference type="PANTHER" id="PTHR37299">
    <property type="entry name" value="TRANSCRIPTIONAL REGULATOR-RELATED"/>
    <property type="match status" value="1"/>
</dbReference>
<comment type="caution">
    <text evidence="6">The sequence shown here is derived from an EMBL/GenBank/DDBJ whole genome shotgun (WGS) entry which is preliminary data.</text>
</comment>
<dbReference type="AlphaFoldDB" id="G5GIY9"/>
<reference evidence="6 7" key="1">
    <citation type="submission" date="2011-08" db="EMBL/GenBank/DDBJ databases">
        <title>The Genome Sequence of Johnsonella ignava ATCC 51276.</title>
        <authorList>
            <consortium name="The Broad Institute Genome Sequencing Platform"/>
            <person name="Earl A."/>
            <person name="Ward D."/>
            <person name="Feldgarden M."/>
            <person name="Gevers D."/>
            <person name="Izard J."/>
            <person name="Blanton J.M."/>
            <person name="Baranova O.V."/>
            <person name="Dewhirst F.E."/>
            <person name="Young S.K."/>
            <person name="Zeng Q."/>
            <person name="Gargeya S."/>
            <person name="Fitzgerald M."/>
            <person name="Haas B."/>
            <person name="Abouelleil A."/>
            <person name="Alvarado L."/>
            <person name="Arachchi H.M."/>
            <person name="Berlin A."/>
            <person name="Brown A."/>
            <person name="Chapman S.B."/>
            <person name="Chen Z."/>
            <person name="Dunbar C."/>
            <person name="Freedman E."/>
            <person name="Gearin G."/>
            <person name="Gellesch M."/>
            <person name="Goldberg J."/>
            <person name="Griggs A."/>
            <person name="Gujja S."/>
            <person name="Heiman D."/>
            <person name="Howarth C."/>
            <person name="Larson L."/>
            <person name="Lui A."/>
            <person name="MacDonald P.J.P."/>
            <person name="Montmayeur A."/>
            <person name="Murphy C."/>
            <person name="Neiman D."/>
            <person name="Pearson M."/>
            <person name="Priest M."/>
            <person name="Roberts A."/>
            <person name="Saif S."/>
            <person name="Shea T."/>
            <person name="Shenoy N."/>
            <person name="Sisk P."/>
            <person name="Stolte C."/>
            <person name="Sykes S."/>
            <person name="Wortman J."/>
            <person name="Nusbaum C."/>
            <person name="Birren B."/>
        </authorList>
    </citation>
    <scope>NUCLEOTIDE SEQUENCE [LARGE SCALE GENOMIC DNA]</scope>
    <source>
        <strain evidence="6 7">ATCC 51276</strain>
    </source>
</reference>